<dbReference type="SUPFAM" id="SSF52266">
    <property type="entry name" value="SGNH hydrolase"/>
    <property type="match status" value="1"/>
</dbReference>
<dbReference type="Proteomes" id="UP000885750">
    <property type="component" value="Unassembled WGS sequence"/>
</dbReference>
<reference evidence="2" key="1">
    <citation type="journal article" date="2020" name="mSystems">
        <title>Genome- and Community-Level Interaction Insights into Carbon Utilization and Element Cycling Functions of Hydrothermarchaeota in Hydrothermal Sediment.</title>
        <authorList>
            <person name="Zhou Z."/>
            <person name="Liu Y."/>
            <person name="Xu W."/>
            <person name="Pan J."/>
            <person name="Luo Z.H."/>
            <person name="Li M."/>
        </authorList>
    </citation>
    <scope>NUCLEOTIDE SEQUENCE [LARGE SCALE GENOMIC DNA]</scope>
    <source>
        <strain evidence="2">HyVt-493</strain>
    </source>
</reference>
<dbReference type="GO" id="GO:0016787">
    <property type="term" value="F:hydrolase activity"/>
    <property type="evidence" value="ECO:0007669"/>
    <property type="project" value="UniProtKB-KW"/>
</dbReference>
<gene>
    <name evidence="2" type="ORF">ENJ51_01160</name>
</gene>
<evidence type="ECO:0000259" key="1">
    <source>
        <dbReference type="Pfam" id="PF19040"/>
    </source>
</evidence>
<proteinExistence type="predicted"/>
<dbReference type="EMBL" id="DRMS01000044">
    <property type="protein sequence ID" value="HFC91400.1"/>
    <property type="molecule type" value="Genomic_DNA"/>
</dbReference>
<evidence type="ECO:0000313" key="2">
    <source>
        <dbReference type="EMBL" id="HFC91400.1"/>
    </source>
</evidence>
<accession>A0A7V2WU44</accession>
<name>A0A7V2WU44_LEUMU</name>
<feature type="domain" description="SGNH" evidence="1">
    <location>
        <begin position="66"/>
        <end position="278"/>
    </location>
</feature>
<protein>
    <submittedName>
        <fullName evidence="2">SGNH/GDSL hydrolase family protein</fullName>
    </submittedName>
</protein>
<organism evidence="2">
    <name type="scientific">Leucothrix mucor</name>
    <dbReference type="NCBI Taxonomy" id="45248"/>
    <lineage>
        <taxon>Bacteria</taxon>
        <taxon>Pseudomonadati</taxon>
        <taxon>Pseudomonadota</taxon>
        <taxon>Gammaproteobacteria</taxon>
        <taxon>Thiotrichales</taxon>
        <taxon>Thiotrichaceae</taxon>
        <taxon>Leucothrix</taxon>
    </lineage>
</organism>
<comment type="caution">
    <text evidence="2">The sequence shown here is derived from an EMBL/GenBank/DDBJ whole genome shotgun (WGS) entry which is preliminary data.</text>
</comment>
<dbReference type="Pfam" id="PF19040">
    <property type="entry name" value="SGNH"/>
    <property type="match status" value="1"/>
</dbReference>
<dbReference type="InterPro" id="IPR043968">
    <property type="entry name" value="SGNH"/>
</dbReference>
<dbReference type="AlphaFoldDB" id="A0A7V2WU44"/>
<sequence>MTIIPFLKEQNFLINILLTGILFTLPSASFSSEFDYPDSQNNIIDSVNDKLYDYYAFDKCRSLQAKPFNHQSQKKKLIIIGDSQGCDFLNGMIENGYLRNYQIQFRFIPYACQKVPYENINVYISAKHQRFCTTTKRLDSLKKVKQQIANADLVVFAALWKPAVAKKLPKIFQYLHIRKQQRIVVIGYKFFGGISAKKYANLPNNKRRLARVNVGHKALKINAILNSSLPNNVIFVNPHKLICGNSTSCPVFTSALELISYDGRHLTKAGARYIGKIIFQKTPLGSL</sequence>
<keyword evidence="2" id="KW-0378">Hydrolase</keyword>